<keyword evidence="2" id="KW-1185">Reference proteome</keyword>
<reference evidence="1 2" key="1">
    <citation type="submission" date="2019-05" db="EMBL/GenBank/DDBJ databases">
        <title>Streptomyces marianii sp. nov., a novel marine actinomycete from southern coast of India.</title>
        <authorList>
            <person name="Iniyan A.M."/>
            <person name="Wink J."/>
            <person name="Ramprasad E."/>
            <person name="Ramana C.V."/>
            <person name="Bunk B."/>
            <person name="Sproer C."/>
            <person name="Joseph F.-J.R.S."/>
            <person name="Vincent S.G.P."/>
        </authorList>
    </citation>
    <scope>NUCLEOTIDE SEQUENCE [LARGE SCALE GENOMIC DNA]</scope>
    <source>
        <strain evidence="1 2">ICN19</strain>
    </source>
</reference>
<proteinExistence type="predicted"/>
<name>A0A5R9E5B3_9ACTN</name>
<gene>
    <name evidence="1" type="ORF">FEF34_10125</name>
</gene>
<dbReference type="OrthoDB" id="4329593at2"/>
<evidence type="ECO:0000313" key="1">
    <source>
        <dbReference type="EMBL" id="TLQ43454.1"/>
    </source>
</evidence>
<sequence length="118" mass="13457">MSDRIDGPTPFYLRPIPGGARLEMDGLRRQVVEDVLSLLLDTDDVSFWDRLTELANPEEGATPDDMRLPYEELVSDLAERCSYRVPIYGRERLIELSRRLREIAAPKSLPGQQGRRAS</sequence>
<comment type="caution">
    <text evidence="1">The sequence shown here is derived from an EMBL/GenBank/DDBJ whole genome shotgun (WGS) entry which is preliminary data.</text>
</comment>
<evidence type="ECO:0000313" key="2">
    <source>
        <dbReference type="Proteomes" id="UP000305921"/>
    </source>
</evidence>
<organism evidence="1 2">
    <name type="scientific">Streptomyces marianii</name>
    <dbReference type="NCBI Taxonomy" id="1817406"/>
    <lineage>
        <taxon>Bacteria</taxon>
        <taxon>Bacillati</taxon>
        <taxon>Actinomycetota</taxon>
        <taxon>Actinomycetes</taxon>
        <taxon>Kitasatosporales</taxon>
        <taxon>Streptomycetaceae</taxon>
        <taxon>Streptomyces</taxon>
    </lineage>
</organism>
<protein>
    <submittedName>
        <fullName evidence="1">Uncharacterized protein</fullName>
    </submittedName>
</protein>
<dbReference type="EMBL" id="VAWE01000001">
    <property type="protein sequence ID" value="TLQ43454.1"/>
    <property type="molecule type" value="Genomic_DNA"/>
</dbReference>
<dbReference type="Proteomes" id="UP000305921">
    <property type="component" value="Unassembled WGS sequence"/>
</dbReference>
<accession>A0A5R9E5B3</accession>
<dbReference type="AlphaFoldDB" id="A0A5R9E5B3"/>
<dbReference type="RefSeq" id="WP_138052873.1">
    <property type="nucleotide sequence ID" value="NZ_VAWE01000001.1"/>
</dbReference>